<comment type="caution">
    <text evidence="2">The sequence shown here is derived from an EMBL/GenBank/DDBJ whole genome shotgun (WGS) entry which is preliminary data.</text>
</comment>
<feature type="signal peptide" evidence="1">
    <location>
        <begin position="1"/>
        <end position="21"/>
    </location>
</feature>
<keyword evidence="3" id="KW-1185">Reference proteome</keyword>
<evidence type="ECO:0000313" key="3">
    <source>
        <dbReference type="Proteomes" id="UP000887013"/>
    </source>
</evidence>
<evidence type="ECO:0000256" key="1">
    <source>
        <dbReference type="SAM" id="SignalP"/>
    </source>
</evidence>
<evidence type="ECO:0000313" key="2">
    <source>
        <dbReference type="EMBL" id="GFU16505.1"/>
    </source>
</evidence>
<protein>
    <submittedName>
        <fullName evidence="2">Uncharacterized protein</fullName>
    </submittedName>
</protein>
<dbReference type="OrthoDB" id="6422814at2759"/>
<dbReference type="Proteomes" id="UP000887013">
    <property type="component" value="Unassembled WGS sequence"/>
</dbReference>
<keyword evidence="1" id="KW-0732">Signal</keyword>
<gene>
    <name evidence="2" type="primary">NCL1_24107</name>
    <name evidence="2" type="ORF">NPIL_581341</name>
</gene>
<sequence length="128" mass="15042">MNKVVFFVAIICALFYQFVDAGDECKGQFKKLRQAFQEATAEDNAPDCYKQYGLDRFRGSDDEEDENEDRRQHKELVKYLKNLSEEEEKKAKECMHQVGRMAFEKVGHEITEKCMEELKEMGKKIEAE</sequence>
<dbReference type="EMBL" id="BMAW01126383">
    <property type="protein sequence ID" value="GFU16505.1"/>
    <property type="molecule type" value="Genomic_DNA"/>
</dbReference>
<feature type="chain" id="PRO_5036498511" evidence="1">
    <location>
        <begin position="22"/>
        <end position="128"/>
    </location>
</feature>
<name>A0A8X6QAV3_NEPPI</name>
<reference evidence="2" key="1">
    <citation type="submission" date="2020-08" db="EMBL/GenBank/DDBJ databases">
        <title>Multicomponent nature underlies the extraordinary mechanical properties of spider dragline silk.</title>
        <authorList>
            <person name="Kono N."/>
            <person name="Nakamura H."/>
            <person name="Mori M."/>
            <person name="Yoshida Y."/>
            <person name="Ohtoshi R."/>
            <person name="Malay A.D."/>
            <person name="Moran D.A.P."/>
            <person name="Tomita M."/>
            <person name="Numata K."/>
            <person name="Arakawa K."/>
        </authorList>
    </citation>
    <scope>NUCLEOTIDE SEQUENCE</scope>
</reference>
<organism evidence="2 3">
    <name type="scientific">Nephila pilipes</name>
    <name type="common">Giant wood spider</name>
    <name type="synonym">Nephila maculata</name>
    <dbReference type="NCBI Taxonomy" id="299642"/>
    <lineage>
        <taxon>Eukaryota</taxon>
        <taxon>Metazoa</taxon>
        <taxon>Ecdysozoa</taxon>
        <taxon>Arthropoda</taxon>
        <taxon>Chelicerata</taxon>
        <taxon>Arachnida</taxon>
        <taxon>Araneae</taxon>
        <taxon>Araneomorphae</taxon>
        <taxon>Entelegynae</taxon>
        <taxon>Araneoidea</taxon>
        <taxon>Nephilidae</taxon>
        <taxon>Nephila</taxon>
    </lineage>
</organism>
<dbReference type="AlphaFoldDB" id="A0A8X6QAV3"/>
<proteinExistence type="predicted"/>
<accession>A0A8X6QAV3</accession>